<keyword evidence="2" id="KW-1185">Reference proteome</keyword>
<dbReference type="EMBL" id="KB454516">
    <property type="protein sequence ID" value="EME28773.1"/>
    <property type="molecule type" value="Genomic_DNA"/>
</dbReference>
<proteinExistence type="predicted"/>
<protein>
    <submittedName>
        <fullName evidence="1">Uncharacterized protein</fullName>
    </submittedName>
</protein>
<dbReference type="KEGG" id="gsl:Gasu_38220"/>
<dbReference type="Proteomes" id="UP000030680">
    <property type="component" value="Unassembled WGS sequence"/>
</dbReference>
<organism evidence="1 2">
    <name type="scientific">Galdieria sulphuraria</name>
    <name type="common">Red alga</name>
    <dbReference type="NCBI Taxonomy" id="130081"/>
    <lineage>
        <taxon>Eukaryota</taxon>
        <taxon>Rhodophyta</taxon>
        <taxon>Bangiophyceae</taxon>
        <taxon>Galdieriales</taxon>
        <taxon>Galdieriaceae</taxon>
        <taxon>Galdieria</taxon>
    </lineage>
</organism>
<evidence type="ECO:0000313" key="1">
    <source>
        <dbReference type="EMBL" id="EME28773.1"/>
    </source>
</evidence>
<dbReference type="RefSeq" id="XP_005705293.1">
    <property type="nucleotide sequence ID" value="XM_005705236.1"/>
</dbReference>
<dbReference type="GeneID" id="17087624"/>
<sequence length="1295" mass="149839">MSHIQTIQEELRKLVHRDPNDVELFLDTLPEKTRNELLNHVRSGIESHFQEDSVAEDLVSILETVRALLLNQSLREQTLLALLGRILVEGCSPKERNVLITELEQGFLSVLRDSKLSVSEKFQEIQGIWLRMEALLQSFDSSTRCRVVDVFVSISKSAVQIDKSRGKMLSTRIARCMIDYIFDLESCSLVLRKTIQLIDNLDASQCLPFMKGLFEVIRNRLKETNDKLFPWIEVFRIFIYSAPLSVFRDILCLLDIEISNIPSIGMTIQRYYETFAGTDDFLTAFRMQDLALLVLIFSIHEDMKNNITSTLERLADCPEKIQASAESSTEDTFCALFTELINFQDTEYLLIYVLEICYHWMSDEKCRKTSTKQKATSIIVSMFQKQACSRGEIVHYIFFEMAEPSHSIPYRLHLCDIIEHLLRTNIIDLASFVPKIQDALQFLESLPIVVCKRFLKSLCRLATISHSFTNFLMKFLQQKAFGRYLGGQCLGAIGFIAVLSEKSLQRVHSNAINILQSLATRSSYGIRLVIYEGWRQLAMFEMKSQDSLILPMMQEFLLHRLEELSIDWKNGEFSLKESFEFTSSSCVSYPKEPIAHLLRCLWTIDSKHPSLGKCMEWFCNLFRLLNCIFSKCSLGSDEDIASSVCLVKALHNVGDVLLQFFDDQFNRARVIPCLTVLYELQDFMLSRSSGTLEIDPIAFGVSASNVLVEKEVVRDISLLEECHSFEILFKFVSSSLDYVNALYIFLRKLSGYALTEINQENASFLGNLALQLVSYSNRLEYSKLSRNDLSEIEWKTQQTGMEWWENFLQKYSSISPRQMCLFYILTILDTLCCKGHFVFHRDVYPETLDQLEESFMDDELKTVAHEHKVLISLWNFYETEFARKTGIPITHAQLHLQLILHGLSQVQTSTEQTNYFSVARKVVRLLGQYSMQQTSVLRLLIRILIKCCNNSKFIFSLLHHLAYTCRVAALPKSSDNFAKRRIDEDTTKYQKIMTNSVASSDYDQMSPGLSELLQSSKIPLPESESCRTVVLIVVLQHLETRYNSVPTKKLPNQESLDELVNILMVVHTILVGEENYEMRGEQLPHTLHYPPSFVNRLLQLISRISKTAFQWINRNRKTISGWKKDEVYIKSLATFVENVATRLQTIIGWIWKGRSKFHIKTTRSTTLPRIQYHFAKLHVECSKILHLLDMEMRPLFQKVVQDFQGFHQTTEADTESLTFDQSFQQNESKLSRKVNRRKFRSRNRFIDACLVEEESDGDDYADLEDFLVVDKELEGNGKQPAQVIDWMKRIFPQYH</sequence>
<accession>M2XYP4</accession>
<dbReference type="Gramene" id="EME28773">
    <property type="protein sequence ID" value="EME28773"/>
    <property type="gene ID" value="Gasu_38220"/>
</dbReference>
<gene>
    <name evidence="1" type="ORF">Gasu_38220</name>
</gene>
<dbReference type="OrthoDB" id="10309024at2759"/>
<name>M2XYP4_GALSU</name>
<reference evidence="2" key="1">
    <citation type="journal article" date="2013" name="Science">
        <title>Gene transfer from bacteria and archaea facilitated evolution of an extremophilic eukaryote.</title>
        <authorList>
            <person name="Schonknecht G."/>
            <person name="Chen W.H."/>
            <person name="Ternes C.M."/>
            <person name="Barbier G.G."/>
            <person name="Shrestha R.P."/>
            <person name="Stanke M."/>
            <person name="Brautigam A."/>
            <person name="Baker B.J."/>
            <person name="Banfield J.F."/>
            <person name="Garavito R.M."/>
            <person name="Carr K."/>
            <person name="Wilkerson C."/>
            <person name="Rensing S.A."/>
            <person name="Gagneul D."/>
            <person name="Dickenson N.E."/>
            <person name="Oesterhelt C."/>
            <person name="Lercher M.J."/>
            <person name="Weber A.P."/>
        </authorList>
    </citation>
    <scope>NUCLEOTIDE SEQUENCE [LARGE SCALE GENOMIC DNA]</scope>
    <source>
        <strain evidence="2">074W</strain>
    </source>
</reference>
<evidence type="ECO:0000313" key="2">
    <source>
        <dbReference type="Proteomes" id="UP000030680"/>
    </source>
</evidence>